<feature type="region of interest" description="Disordered" evidence="1">
    <location>
        <begin position="59"/>
        <end position="90"/>
    </location>
</feature>
<dbReference type="AlphaFoldDB" id="A0AAD9CUU6"/>
<organism evidence="2 3">
    <name type="scientific">Papiliotrema laurentii</name>
    <name type="common">Cryptococcus laurentii</name>
    <dbReference type="NCBI Taxonomy" id="5418"/>
    <lineage>
        <taxon>Eukaryota</taxon>
        <taxon>Fungi</taxon>
        <taxon>Dikarya</taxon>
        <taxon>Basidiomycota</taxon>
        <taxon>Agaricomycotina</taxon>
        <taxon>Tremellomycetes</taxon>
        <taxon>Tremellales</taxon>
        <taxon>Rhynchogastremaceae</taxon>
        <taxon>Papiliotrema</taxon>
    </lineage>
</organism>
<proteinExistence type="predicted"/>
<dbReference type="EMBL" id="JAODAN010000012">
    <property type="protein sequence ID" value="KAK1921008.1"/>
    <property type="molecule type" value="Genomic_DNA"/>
</dbReference>
<keyword evidence="3" id="KW-1185">Reference proteome</keyword>
<accession>A0AAD9CUU6</accession>
<reference evidence="2" key="1">
    <citation type="submission" date="2023-02" db="EMBL/GenBank/DDBJ databases">
        <title>Identification and recombinant expression of a fungal hydrolase from Papiliotrema laurentii that hydrolyzes apple cutin and clears colloidal polyester polyurethane.</title>
        <authorList>
            <consortium name="DOE Joint Genome Institute"/>
            <person name="Roman V.A."/>
            <person name="Bojanowski C."/>
            <person name="Crable B.R."/>
            <person name="Wagner D.N."/>
            <person name="Hung C.S."/>
            <person name="Nadeau L.J."/>
            <person name="Schratz L."/>
            <person name="Haridas S."/>
            <person name="Pangilinan J."/>
            <person name="Lipzen A."/>
            <person name="Na H."/>
            <person name="Yan M."/>
            <person name="Ng V."/>
            <person name="Grigoriev I.V."/>
            <person name="Spatafora J.W."/>
            <person name="Barlow D."/>
            <person name="Biffinger J."/>
            <person name="Kelley-Loughnane N."/>
            <person name="Varaljay V.A."/>
            <person name="Crookes-Goodson W.J."/>
        </authorList>
    </citation>
    <scope>NUCLEOTIDE SEQUENCE</scope>
    <source>
        <strain evidence="2">5307AH</strain>
    </source>
</reference>
<name>A0AAD9CUU6_PAPLA</name>
<gene>
    <name evidence="2" type="ORF">DB88DRAFT_548768</name>
</gene>
<evidence type="ECO:0000256" key="1">
    <source>
        <dbReference type="SAM" id="MobiDB-lite"/>
    </source>
</evidence>
<dbReference type="Proteomes" id="UP001182556">
    <property type="component" value="Unassembled WGS sequence"/>
</dbReference>
<sequence length="327" mass="35012">MTMLPGMKAPSVTISHRLTRAAASAASSPRGQSQSVLAAGRVCLWTYLAPHRLSNSTLSSASVGRHVRHTRQASSSSLSRDAQCRRGSPFGPREDICRVTTVPKAWLSRPLTPADSAAHSHPPISSSEAPTASFQEAVARFVPMRPRPARKPAYATRQVFVCVDPYWASMHSPLGSAGVYTVRTDPVGRAEPQADVWAKFSVRLREATSSTTSVTVPSAFSVHAATRGVMPVHGCSCCSLRQGPYSGYGVYGVHPPEGLVGIAGSPCTGFCKMSAHAFQTRWKVLQSPGQPDLPEIPPKASRVSVYIPHVFISTLDFSYLLLPPGHS</sequence>
<comment type="caution">
    <text evidence="2">The sequence shown here is derived from an EMBL/GenBank/DDBJ whole genome shotgun (WGS) entry which is preliminary data.</text>
</comment>
<evidence type="ECO:0000313" key="3">
    <source>
        <dbReference type="Proteomes" id="UP001182556"/>
    </source>
</evidence>
<protein>
    <submittedName>
        <fullName evidence="2">Uncharacterized protein</fullName>
    </submittedName>
</protein>
<evidence type="ECO:0000313" key="2">
    <source>
        <dbReference type="EMBL" id="KAK1921008.1"/>
    </source>
</evidence>